<feature type="coiled-coil region" evidence="6">
    <location>
        <begin position="472"/>
        <end position="499"/>
    </location>
</feature>
<dbReference type="PROSITE" id="PS00478">
    <property type="entry name" value="LIM_DOMAIN_1"/>
    <property type="match status" value="2"/>
</dbReference>
<feature type="compositionally biased region" description="Polar residues" evidence="7">
    <location>
        <begin position="253"/>
        <end position="266"/>
    </location>
</feature>
<dbReference type="Gene3D" id="2.10.110.10">
    <property type="entry name" value="Cysteine Rich Protein"/>
    <property type="match status" value="2"/>
</dbReference>
<evidence type="ECO:0000259" key="8">
    <source>
        <dbReference type="PROSITE" id="PS50023"/>
    </source>
</evidence>
<evidence type="ECO:0000256" key="7">
    <source>
        <dbReference type="SAM" id="MobiDB-lite"/>
    </source>
</evidence>
<name>A0A168LR95_ABSGL</name>
<proteinExistence type="predicted"/>
<keyword evidence="1 5" id="KW-0479">Metal-binding</keyword>
<organism evidence="9">
    <name type="scientific">Absidia glauca</name>
    <name type="common">Pin mould</name>
    <dbReference type="NCBI Taxonomy" id="4829"/>
    <lineage>
        <taxon>Eukaryota</taxon>
        <taxon>Fungi</taxon>
        <taxon>Fungi incertae sedis</taxon>
        <taxon>Mucoromycota</taxon>
        <taxon>Mucoromycotina</taxon>
        <taxon>Mucoromycetes</taxon>
        <taxon>Mucorales</taxon>
        <taxon>Cunninghamellaceae</taxon>
        <taxon>Absidia</taxon>
    </lineage>
</organism>
<keyword evidence="6" id="KW-0175">Coiled coil</keyword>
<dbReference type="InParanoid" id="A0A168LR95"/>
<evidence type="ECO:0000256" key="6">
    <source>
        <dbReference type="SAM" id="Coils"/>
    </source>
</evidence>
<feature type="compositionally biased region" description="Basic residues" evidence="7">
    <location>
        <begin position="122"/>
        <end position="131"/>
    </location>
</feature>
<feature type="domain" description="LIM zinc-binding" evidence="8">
    <location>
        <begin position="62"/>
        <end position="121"/>
    </location>
</feature>
<feature type="region of interest" description="Disordered" evidence="7">
    <location>
        <begin position="281"/>
        <end position="303"/>
    </location>
</feature>
<feature type="compositionally biased region" description="Low complexity" evidence="7">
    <location>
        <begin position="242"/>
        <end position="252"/>
    </location>
</feature>
<dbReference type="PANTHER" id="PTHR24205">
    <property type="entry name" value="FOUR AND A HALF LIM DOMAINS PROTEIN"/>
    <property type="match status" value="1"/>
</dbReference>
<accession>A0A168LR95</accession>
<dbReference type="OrthoDB" id="79452at2759"/>
<dbReference type="AlphaFoldDB" id="A0A168LR95"/>
<dbReference type="Proteomes" id="UP000078561">
    <property type="component" value="Unassembled WGS sequence"/>
</dbReference>
<evidence type="ECO:0000313" key="10">
    <source>
        <dbReference type="Proteomes" id="UP000078561"/>
    </source>
</evidence>
<feature type="region of interest" description="Disordered" evidence="7">
    <location>
        <begin position="122"/>
        <end position="178"/>
    </location>
</feature>
<feature type="compositionally biased region" description="Basic and acidic residues" evidence="7">
    <location>
        <begin position="293"/>
        <end position="303"/>
    </location>
</feature>
<evidence type="ECO:0000313" key="9">
    <source>
        <dbReference type="EMBL" id="SAL97331.1"/>
    </source>
</evidence>
<reference evidence="9" key="1">
    <citation type="submission" date="2016-04" db="EMBL/GenBank/DDBJ databases">
        <authorList>
            <person name="Evans L.H."/>
            <person name="Alamgir A."/>
            <person name="Owens N."/>
            <person name="Weber N.D."/>
            <person name="Virtaneva K."/>
            <person name="Barbian K."/>
            <person name="Babar A."/>
            <person name="Rosenke K."/>
        </authorList>
    </citation>
    <scope>NUCLEOTIDE SEQUENCE [LARGE SCALE GENOMIC DNA]</scope>
    <source>
        <strain evidence="9">CBS 101.48</strain>
    </source>
</reference>
<sequence length="610" mass="68139">MDGPASCIGCELPIDDGSIIAFGDALFHLKCFVCTKCSQPVDCNGNLLLLTDGRPVCENCSYTCTVCKNAIHDEAIMTGEEVYHADCFRCTSCRDKIVDLVFTQTSKGIYCTPCYDKRRAEKHRRREKRQQKQQTTPPESNKVLQEPIRTRGSSLDTTHPPIQPRASQSEKVGSNKRTSRMDMTLSGFPALNLSFFENDSIDLLNLTSSLGANLLLDNGNSSHPGSPWTFSDSDRITTPALSDPSYSATSSSTLNEDTLSDPWPSSSSINRASDMLRSSLNFMDFPAPPERSNSLDDTKKSQHQLEEELASYKRKLANMEKSFNKIKDASQRALDEFSKAKEEFSKEMILRQQHESTISQLRRQMTLLQQMHVMRGDFMPLNQAEIEHLAQLRVELERYCNDLKISRDRLATDIESFVQQKQAGLASDPISHLQEQQRSILIELRMMKKERESLRAETGGLVKLRDDVITEMVMLNTKNAELTEMNNDLSRRVMEREQRETAAIFDMGMQRKSSEFMVSSQEAAAAIQKVASRDSYNGTSAPKLFKIKKVNVFGKLNTAGTPSRKDSVISPIHGGGSPITPPSGIYGELSSNFVNASTLSFTNKQGATIG</sequence>
<keyword evidence="4 5" id="KW-0440">LIM domain</keyword>
<gene>
    <name evidence="9" type="primary">ABSGL_02822.1 scaffold 4001</name>
</gene>
<keyword evidence="10" id="KW-1185">Reference proteome</keyword>
<dbReference type="EMBL" id="LT551760">
    <property type="protein sequence ID" value="SAL97331.1"/>
    <property type="molecule type" value="Genomic_DNA"/>
</dbReference>
<feature type="region of interest" description="Disordered" evidence="7">
    <location>
        <begin position="241"/>
        <end position="266"/>
    </location>
</feature>
<dbReference type="InterPro" id="IPR001781">
    <property type="entry name" value="Znf_LIM"/>
</dbReference>
<dbReference type="STRING" id="4829.A0A168LR95"/>
<protein>
    <recommendedName>
        <fullName evidence="8">LIM zinc-binding domain-containing protein</fullName>
    </recommendedName>
</protein>
<dbReference type="PANTHER" id="PTHR24205:SF16">
    <property type="entry name" value="GH01042P-RELATED"/>
    <property type="match status" value="1"/>
</dbReference>
<feature type="compositionally biased region" description="Polar residues" evidence="7">
    <location>
        <begin position="165"/>
        <end position="176"/>
    </location>
</feature>
<dbReference type="Pfam" id="PF00412">
    <property type="entry name" value="LIM"/>
    <property type="match status" value="2"/>
</dbReference>
<dbReference type="GO" id="GO:0046872">
    <property type="term" value="F:metal ion binding"/>
    <property type="evidence" value="ECO:0007669"/>
    <property type="project" value="UniProtKB-KW"/>
</dbReference>
<evidence type="ECO:0000256" key="5">
    <source>
        <dbReference type="PROSITE-ProRule" id="PRU00125"/>
    </source>
</evidence>
<dbReference type="CDD" id="cd08368">
    <property type="entry name" value="LIM"/>
    <property type="match status" value="1"/>
</dbReference>
<keyword evidence="3 5" id="KW-0862">Zinc</keyword>
<dbReference type="SMART" id="SM00132">
    <property type="entry name" value="LIM"/>
    <property type="match status" value="2"/>
</dbReference>
<evidence type="ECO:0000256" key="2">
    <source>
        <dbReference type="ARBA" id="ARBA00022737"/>
    </source>
</evidence>
<evidence type="ECO:0000256" key="4">
    <source>
        <dbReference type="ARBA" id="ARBA00023038"/>
    </source>
</evidence>
<dbReference type="FunCoup" id="A0A168LR95">
    <property type="interactions" value="410"/>
</dbReference>
<evidence type="ECO:0000256" key="1">
    <source>
        <dbReference type="ARBA" id="ARBA00022723"/>
    </source>
</evidence>
<keyword evidence="2" id="KW-0677">Repeat</keyword>
<dbReference type="PROSITE" id="PS50023">
    <property type="entry name" value="LIM_DOMAIN_2"/>
    <property type="match status" value="1"/>
</dbReference>
<evidence type="ECO:0000256" key="3">
    <source>
        <dbReference type="ARBA" id="ARBA00022833"/>
    </source>
</evidence>